<dbReference type="PROSITE" id="PS50086">
    <property type="entry name" value="TBC_RABGAP"/>
    <property type="match status" value="1"/>
</dbReference>
<evidence type="ECO:0000259" key="1">
    <source>
        <dbReference type="PROSITE" id="PS50086"/>
    </source>
</evidence>
<keyword evidence="3" id="KW-1185">Reference proteome</keyword>
<dbReference type="InterPro" id="IPR035969">
    <property type="entry name" value="Rab-GAP_TBC_sf"/>
</dbReference>
<dbReference type="STRING" id="29172.A0A0D8XKD1"/>
<dbReference type="PANTHER" id="PTHR47219">
    <property type="entry name" value="RAB GTPASE-ACTIVATING PROTEIN 1-LIKE"/>
    <property type="match status" value="1"/>
</dbReference>
<dbReference type="InterPro" id="IPR000195">
    <property type="entry name" value="Rab-GAP-TBC_dom"/>
</dbReference>
<dbReference type="OrthoDB" id="294251at2759"/>
<dbReference type="InterPro" id="IPR050302">
    <property type="entry name" value="Rab_GAP_TBC_domain"/>
</dbReference>
<feature type="domain" description="Rab-GAP TBC" evidence="1">
    <location>
        <begin position="1"/>
        <end position="117"/>
    </location>
</feature>
<dbReference type="PANTHER" id="PTHR47219:SF9">
    <property type="entry name" value="GTPASE ACTIVATING PROTEIN AND CENTROSOME-ASSOCIATED, ISOFORM B"/>
    <property type="match status" value="1"/>
</dbReference>
<proteinExistence type="predicted"/>
<accession>A0A0D8XKD1</accession>
<dbReference type="Pfam" id="PF00566">
    <property type="entry name" value="RabGAP-TBC"/>
    <property type="match status" value="1"/>
</dbReference>
<gene>
    <name evidence="2" type="ORF">DICVIV_11241</name>
</gene>
<evidence type="ECO:0000313" key="3">
    <source>
        <dbReference type="Proteomes" id="UP000053766"/>
    </source>
</evidence>
<reference evidence="3" key="2">
    <citation type="journal article" date="2016" name="Sci. Rep.">
        <title>Dictyocaulus viviparus genome, variome and transcriptome elucidate lungworm biology and support future intervention.</title>
        <authorList>
            <person name="McNulty S.N."/>
            <person name="Strube C."/>
            <person name="Rosa B.A."/>
            <person name="Martin J.C."/>
            <person name="Tyagi R."/>
            <person name="Choi Y.J."/>
            <person name="Wang Q."/>
            <person name="Hallsworth Pepin K."/>
            <person name="Zhang X."/>
            <person name="Ozersky P."/>
            <person name="Wilson R.K."/>
            <person name="Sternberg P.W."/>
            <person name="Gasser R.B."/>
            <person name="Mitreva M."/>
        </authorList>
    </citation>
    <scope>NUCLEOTIDE SEQUENCE [LARGE SCALE GENOMIC DNA]</scope>
    <source>
        <strain evidence="3">HannoverDv2000</strain>
    </source>
</reference>
<reference evidence="2 3" key="1">
    <citation type="submission" date="2013-11" db="EMBL/GenBank/DDBJ databases">
        <title>Draft genome of the bovine lungworm Dictyocaulus viviparus.</title>
        <authorList>
            <person name="Mitreva M."/>
        </authorList>
    </citation>
    <scope>NUCLEOTIDE SEQUENCE [LARGE SCALE GENOMIC DNA]</scope>
    <source>
        <strain evidence="2 3">HannoverDv2000</strain>
    </source>
</reference>
<dbReference type="Proteomes" id="UP000053766">
    <property type="component" value="Unassembled WGS sequence"/>
</dbReference>
<organism evidence="2 3">
    <name type="scientific">Dictyocaulus viviparus</name>
    <name type="common">Bovine lungworm</name>
    <dbReference type="NCBI Taxonomy" id="29172"/>
    <lineage>
        <taxon>Eukaryota</taxon>
        <taxon>Metazoa</taxon>
        <taxon>Ecdysozoa</taxon>
        <taxon>Nematoda</taxon>
        <taxon>Chromadorea</taxon>
        <taxon>Rhabditida</taxon>
        <taxon>Rhabditina</taxon>
        <taxon>Rhabditomorpha</taxon>
        <taxon>Strongyloidea</taxon>
        <taxon>Metastrongylidae</taxon>
        <taxon>Dictyocaulus</taxon>
    </lineage>
</organism>
<sequence>MRNCPSPGVPLSTHVPPSTVEAIRIDISRTFSNNQYLRLERFRNGLGRMLYTLAQYVPSVGYCQGINFVAALILLVIKDESKATDLLIHMVRQRQDYYNDTMSGLRRDTRVLQVILA</sequence>
<dbReference type="GO" id="GO:0031267">
    <property type="term" value="F:small GTPase binding"/>
    <property type="evidence" value="ECO:0007669"/>
    <property type="project" value="TreeGrafter"/>
</dbReference>
<dbReference type="AlphaFoldDB" id="A0A0D8XKD1"/>
<protein>
    <recommendedName>
        <fullName evidence="1">Rab-GAP TBC domain-containing protein</fullName>
    </recommendedName>
</protein>
<dbReference type="Gene3D" id="1.10.8.270">
    <property type="entry name" value="putative rabgap domain of human tbc1 domain family member 14 like domains"/>
    <property type="match status" value="1"/>
</dbReference>
<evidence type="ECO:0000313" key="2">
    <source>
        <dbReference type="EMBL" id="KJH42766.1"/>
    </source>
</evidence>
<name>A0A0D8XKD1_DICVI</name>
<dbReference type="SUPFAM" id="SSF47923">
    <property type="entry name" value="Ypt/Rab-GAP domain of gyp1p"/>
    <property type="match status" value="1"/>
</dbReference>
<dbReference type="EMBL" id="KN716628">
    <property type="protein sequence ID" value="KJH42766.1"/>
    <property type="molecule type" value="Genomic_DNA"/>
</dbReference>
<dbReference type="GO" id="GO:0005096">
    <property type="term" value="F:GTPase activator activity"/>
    <property type="evidence" value="ECO:0007669"/>
    <property type="project" value="TreeGrafter"/>
</dbReference>